<gene>
    <name evidence="1" type="ORF">TWF788_010534</name>
</gene>
<comment type="caution">
    <text evidence="1">The sequence shown here is derived from an EMBL/GenBank/DDBJ whole genome shotgun (WGS) entry which is preliminary data.</text>
</comment>
<evidence type="ECO:0000313" key="2">
    <source>
        <dbReference type="Proteomes" id="UP000479691"/>
    </source>
</evidence>
<dbReference type="Proteomes" id="UP000479691">
    <property type="component" value="Unassembled WGS sequence"/>
</dbReference>
<proteinExistence type="predicted"/>
<dbReference type="AlphaFoldDB" id="A0A7C8Q286"/>
<evidence type="ECO:0000313" key="1">
    <source>
        <dbReference type="EMBL" id="KAF3189451.1"/>
    </source>
</evidence>
<protein>
    <submittedName>
        <fullName evidence="1">Uncharacterized protein</fullName>
    </submittedName>
</protein>
<accession>A0A7C8Q286</accession>
<reference evidence="1 2" key="1">
    <citation type="submission" date="2019-06" db="EMBL/GenBank/DDBJ databases">
        <authorList>
            <person name="Palmer J.M."/>
        </authorList>
    </citation>
    <scope>NUCLEOTIDE SEQUENCE [LARGE SCALE GENOMIC DNA]</scope>
    <source>
        <strain evidence="1 2">TWF788</strain>
    </source>
</reference>
<sequence length="81" mass="9409">MVWLCVYYFSRYQLYGREPGGFGRGASNCGDVVSRDQRASTSGKLKKTRILVWVLQIYKGTRSLWLTPTGWLNYIFHLDIN</sequence>
<dbReference type="EMBL" id="JAABOE010000008">
    <property type="protein sequence ID" value="KAF3189451.1"/>
    <property type="molecule type" value="Genomic_DNA"/>
</dbReference>
<name>A0A7C8Q286_ORBOL</name>
<organism evidence="1 2">
    <name type="scientific">Orbilia oligospora</name>
    <name type="common">Nematode-trapping fungus</name>
    <name type="synonym">Arthrobotrys oligospora</name>
    <dbReference type="NCBI Taxonomy" id="2813651"/>
    <lineage>
        <taxon>Eukaryota</taxon>
        <taxon>Fungi</taxon>
        <taxon>Dikarya</taxon>
        <taxon>Ascomycota</taxon>
        <taxon>Pezizomycotina</taxon>
        <taxon>Orbiliomycetes</taxon>
        <taxon>Orbiliales</taxon>
        <taxon>Orbiliaceae</taxon>
        <taxon>Orbilia</taxon>
    </lineage>
</organism>